<reference evidence="2 3" key="1">
    <citation type="journal article" date="2018" name="Front. Microbiol.">
        <title>Genomic and genetic insights into a cosmopolitan fungus, Paecilomyces variotii (Eurotiales).</title>
        <authorList>
            <person name="Urquhart A.S."/>
            <person name="Mondo S.J."/>
            <person name="Makela M.R."/>
            <person name="Hane J.K."/>
            <person name="Wiebenga A."/>
            <person name="He G."/>
            <person name="Mihaltcheva S."/>
            <person name="Pangilinan J."/>
            <person name="Lipzen A."/>
            <person name="Barry K."/>
            <person name="de Vries R.P."/>
            <person name="Grigoriev I.V."/>
            <person name="Idnurm A."/>
        </authorList>
    </citation>
    <scope>NUCLEOTIDE SEQUENCE [LARGE SCALE GENOMIC DNA]</scope>
    <source>
        <strain evidence="2 3">CBS 101075</strain>
    </source>
</reference>
<keyword evidence="3" id="KW-1185">Reference proteome</keyword>
<dbReference type="GeneID" id="39598375"/>
<feature type="compositionally biased region" description="Polar residues" evidence="1">
    <location>
        <begin position="343"/>
        <end position="363"/>
    </location>
</feature>
<evidence type="ECO:0000313" key="2">
    <source>
        <dbReference type="EMBL" id="RWQ94042.1"/>
    </source>
</evidence>
<comment type="caution">
    <text evidence="2">The sequence shown here is derived from an EMBL/GenBank/DDBJ whole genome shotgun (WGS) entry which is preliminary data.</text>
</comment>
<feature type="region of interest" description="Disordered" evidence="1">
    <location>
        <begin position="275"/>
        <end position="370"/>
    </location>
</feature>
<protein>
    <submittedName>
        <fullName evidence="2">Rad21/Rec8 N terminal domain-containing protein</fullName>
    </submittedName>
</protein>
<dbReference type="Proteomes" id="UP000283841">
    <property type="component" value="Unassembled WGS sequence"/>
</dbReference>
<accession>A0A443HQE1</accession>
<gene>
    <name evidence="2" type="ORF">C8Q69DRAFT_445946</name>
</gene>
<dbReference type="STRING" id="264951.A0A443HQE1"/>
<feature type="compositionally biased region" description="Basic and acidic residues" evidence="1">
    <location>
        <begin position="164"/>
        <end position="173"/>
    </location>
</feature>
<dbReference type="AlphaFoldDB" id="A0A443HQE1"/>
<feature type="compositionally biased region" description="Gly residues" evidence="1">
    <location>
        <begin position="111"/>
        <end position="122"/>
    </location>
</feature>
<evidence type="ECO:0000313" key="3">
    <source>
        <dbReference type="Proteomes" id="UP000283841"/>
    </source>
</evidence>
<proteinExistence type="predicted"/>
<organism evidence="2 3">
    <name type="scientific">Byssochlamys spectabilis</name>
    <name type="common">Paecilomyces variotii</name>
    <dbReference type="NCBI Taxonomy" id="264951"/>
    <lineage>
        <taxon>Eukaryota</taxon>
        <taxon>Fungi</taxon>
        <taxon>Dikarya</taxon>
        <taxon>Ascomycota</taxon>
        <taxon>Pezizomycotina</taxon>
        <taxon>Eurotiomycetes</taxon>
        <taxon>Eurotiomycetidae</taxon>
        <taxon>Eurotiales</taxon>
        <taxon>Thermoascaceae</taxon>
        <taxon>Paecilomyces</taxon>
    </lineage>
</organism>
<feature type="compositionally biased region" description="Basic and acidic residues" evidence="1">
    <location>
        <begin position="296"/>
        <end position="315"/>
    </location>
</feature>
<sequence>MPDTDLPGFYHELLALGAGTEFLPSPRTTLLSTQDSSSDGHSNLVFDEPQLQISSSDIDIMGLTVPGSVGKMSDSIMAGNQISQTMLSDEEGVLLQPDFEFDEEGNIVELGGHGGNNEGGTQGQSEAASAHQVREGQDHQADALIHQDEYNETLLGDESLPSDHVPKRGRLPDPDYIEETAQMPPKKVARILVVDERNQLRNADLAQSNYQYLENMAAASKQKEQYKILVQAKKNAAFWVFGQGIASVGVGLGISRVEHPLSCFSGEQLFDVIQGENSSGRGKRSRGSTEDSESDSDSRRVRRRRDEGEIGRGDGFELGDGAEYKDIEIGRQGPPSLQDDHSSQMPWNLTSSIQGSRHGSSAPSLPRGFGSASEIARGHIGFGRAGSRLTSASPLAGRGLGLDLAGQDLLSSLPIPGNEGGDIDVLGDFDLDTYLEGEMDDRRPVTTTEGHDSFQLFGPAAAVDTQTAAQSQWIASALDHESKNFFEFVKNKIDTLVVEQSMVGEQKNGLGEGSTHEVTGSKEIAFSVLLPPEMNSRVVATQGLMHVLTLATKGIMSVRQAESAPSYDSHGQDEPQSVIGDIFLSVKETQHF</sequence>
<dbReference type="RefSeq" id="XP_028483687.1">
    <property type="nucleotide sequence ID" value="XM_028629098.1"/>
</dbReference>
<feature type="region of interest" description="Disordered" evidence="1">
    <location>
        <begin position="110"/>
        <end position="138"/>
    </location>
</feature>
<name>A0A443HQE1_BYSSP</name>
<feature type="region of interest" description="Disordered" evidence="1">
    <location>
        <begin position="156"/>
        <end position="179"/>
    </location>
</feature>
<dbReference type="VEuPathDB" id="FungiDB:C8Q69DRAFT_445946"/>
<dbReference type="CDD" id="cd21789">
    <property type="entry name" value="Rad21_Rec8_M_SpRec8p-like"/>
    <property type="match status" value="1"/>
</dbReference>
<dbReference type="EMBL" id="RCNU01000008">
    <property type="protein sequence ID" value="RWQ94042.1"/>
    <property type="molecule type" value="Genomic_DNA"/>
</dbReference>
<evidence type="ECO:0000256" key="1">
    <source>
        <dbReference type="SAM" id="MobiDB-lite"/>
    </source>
</evidence>